<dbReference type="RefSeq" id="WP_073390211.1">
    <property type="nucleotide sequence ID" value="NZ_FQXK01000049.1"/>
</dbReference>
<dbReference type="GO" id="GO:0005975">
    <property type="term" value="P:carbohydrate metabolic process"/>
    <property type="evidence" value="ECO:0007669"/>
    <property type="project" value="InterPro"/>
</dbReference>
<evidence type="ECO:0000256" key="1">
    <source>
        <dbReference type="ARBA" id="ARBA00022801"/>
    </source>
</evidence>
<gene>
    <name evidence="2" type="ORF">SAMN02745229_03877</name>
</gene>
<organism evidence="2 3">
    <name type="scientific">Butyrivibrio fibrisolvens DSM 3071</name>
    <dbReference type="NCBI Taxonomy" id="1121131"/>
    <lineage>
        <taxon>Bacteria</taxon>
        <taxon>Bacillati</taxon>
        <taxon>Bacillota</taxon>
        <taxon>Clostridia</taxon>
        <taxon>Lachnospirales</taxon>
        <taxon>Lachnospiraceae</taxon>
        <taxon>Butyrivibrio</taxon>
    </lineage>
</organism>
<dbReference type="GeneID" id="89511257"/>
<keyword evidence="1 2" id="KW-0378">Hydrolase</keyword>
<dbReference type="InterPro" id="IPR012341">
    <property type="entry name" value="6hp_glycosidase-like_sf"/>
</dbReference>
<reference evidence="3" key="1">
    <citation type="submission" date="2016-11" db="EMBL/GenBank/DDBJ databases">
        <authorList>
            <person name="Varghese N."/>
            <person name="Submissions S."/>
        </authorList>
    </citation>
    <scope>NUCLEOTIDE SEQUENCE [LARGE SCALE GENOMIC DNA]</scope>
    <source>
        <strain evidence="3">DSM 3071</strain>
    </source>
</reference>
<evidence type="ECO:0000313" key="3">
    <source>
        <dbReference type="Proteomes" id="UP000184278"/>
    </source>
</evidence>
<dbReference type="Pfam" id="PF07470">
    <property type="entry name" value="Glyco_hydro_88"/>
    <property type="match status" value="1"/>
</dbReference>
<dbReference type="AlphaFoldDB" id="A0A1M6FAG9"/>
<name>A0A1M6FAG9_BUTFI</name>
<evidence type="ECO:0000313" key="2">
    <source>
        <dbReference type="EMBL" id="SHI94758.1"/>
    </source>
</evidence>
<dbReference type="InterPro" id="IPR008928">
    <property type="entry name" value="6-hairpin_glycosidase_sf"/>
</dbReference>
<dbReference type="STRING" id="1121131.SAMN02745229_03877"/>
<dbReference type="PANTHER" id="PTHR33886">
    <property type="entry name" value="UNSATURATED RHAMNOGALACTURONAN HYDROLASE (EUROFUNG)"/>
    <property type="match status" value="1"/>
</dbReference>
<dbReference type="SUPFAM" id="SSF48208">
    <property type="entry name" value="Six-hairpin glycosidases"/>
    <property type="match status" value="1"/>
</dbReference>
<dbReference type="EMBL" id="FQXK01000049">
    <property type="protein sequence ID" value="SHI94758.1"/>
    <property type="molecule type" value="Genomic_DNA"/>
</dbReference>
<dbReference type="Gene3D" id="1.50.10.10">
    <property type="match status" value="1"/>
</dbReference>
<dbReference type="InterPro" id="IPR052043">
    <property type="entry name" value="PolySaccharide_Degr_Enz"/>
</dbReference>
<protein>
    <submittedName>
        <fullName evidence="2">Rhamnogalacturonyl hydrolase YesR</fullName>
    </submittedName>
</protein>
<accession>A0A1M6FAG9</accession>
<dbReference type="GO" id="GO:0016787">
    <property type="term" value="F:hydrolase activity"/>
    <property type="evidence" value="ECO:0007669"/>
    <property type="project" value="UniProtKB-KW"/>
</dbReference>
<sequence length="363" mass="40272">MQNPDKTIAVEKETITQLKNINKKSLKQRCKNLAKKLMGRAADPKDMIFWPAGMLLLGLTEIRDDQLNASVRKESCIEAVEEYHALWTSRQGGRVRFVDDALAGFSLLRMYEITADGKYLDSAHRIFSFLKDTAKDSERSIIYNVSGRDDFILADGVGMTALFLSYYGSVLKGLDVEDEAREAFDLAALQLINFRKNGCDSKTHLPYHAYSLTKGKLGILGWGRAVGWILMGVAGCAMYLPEDHEHRQTIMEWAKELVETAISYQRSDGAIAWDLPCMEGHVDSSATGMIGWSIKKIGSVMTDGLVESEDVLDKLDKALLYLTESSGKVIDSLSPCEDLAVHRQVYGTNAWGQGAVLACLKAK</sequence>
<dbReference type="InterPro" id="IPR010905">
    <property type="entry name" value="Glyco_hydro_88"/>
</dbReference>
<dbReference type="Proteomes" id="UP000184278">
    <property type="component" value="Unassembled WGS sequence"/>
</dbReference>
<dbReference type="OrthoDB" id="9807186at2"/>
<dbReference type="PANTHER" id="PTHR33886:SF8">
    <property type="entry name" value="UNSATURATED RHAMNOGALACTURONAN HYDROLASE (EUROFUNG)"/>
    <property type="match status" value="1"/>
</dbReference>
<keyword evidence="3" id="KW-1185">Reference proteome</keyword>
<proteinExistence type="predicted"/>